<dbReference type="EMBL" id="FNVO01000019">
    <property type="protein sequence ID" value="SEG86657.1"/>
    <property type="molecule type" value="Genomic_DNA"/>
</dbReference>
<keyword evidence="1" id="KW-0732">Signal</keyword>
<evidence type="ECO:0000313" key="2">
    <source>
        <dbReference type="EMBL" id="SEG86657.1"/>
    </source>
</evidence>
<dbReference type="RefSeq" id="WP_103942962.1">
    <property type="nucleotide sequence ID" value="NZ_FNVO01000019.1"/>
</dbReference>
<proteinExistence type="predicted"/>
<feature type="chain" id="PRO_5009296130" evidence="1">
    <location>
        <begin position="29"/>
        <end position="201"/>
    </location>
</feature>
<dbReference type="AlphaFoldDB" id="A0A1H6DMS5"/>
<keyword evidence="3" id="KW-1185">Reference proteome</keyword>
<reference evidence="3" key="1">
    <citation type="submission" date="2016-10" db="EMBL/GenBank/DDBJ databases">
        <authorList>
            <person name="Varghese N."/>
            <person name="Submissions S."/>
        </authorList>
    </citation>
    <scope>NUCLEOTIDE SEQUENCE [LARGE SCALE GENOMIC DNA]</scope>
    <source>
        <strain evidence="3">DSM 43163</strain>
    </source>
</reference>
<name>A0A1H6DMS5_9ACTN</name>
<gene>
    <name evidence="2" type="ORF">SAMN04489712_119139</name>
</gene>
<evidence type="ECO:0000256" key="1">
    <source>
        <dbReference type="SAM" id="SignalP"/>
    </source>
</evidence>
<sequence length="201" mass="19834">MRKPVHGGTVIAAAATAVIGLTALPALAATWTVTGSVGPYRAVSVNTKLTKGFYTFSCIPFAAGASVTLNGSLPNGTGLTSPIGNVTSSAWLGCSGPVGLVTISHTGAWLINPASQSGGPTSPVTGSISNIGFTIAGSGCTATITGSVNFIYNNAGTLQLTGGTGLTVTSASCGSYLVVNDQPVLTGSFAVTPNTIRIKTP</sequence>
<dbReference type="Proteomes" id="UP000236723">
    <property type="component" value="Unassembled WGS sequence"/>
</dbReference>
<protein>
    <submittedName>
        <fullName evidence="2">Uncharacterized protein</fullName>
    </submittedName>
</protein>
<organism evidence="2 3">
    <name type="scientific">Thermomonospora echinospora</name>
    <dbReference type="NCBI Taxonomy" id="1992"/>
    <lineage>
        <taxon>Bacteria</taxon>
        <taxon>Bacillati</taxon>
        <taxon>Actinomycetota</taxon>
        <taxon>Actinomycetes</taxon>
        <taxon>Streptosporangiales</taxon>
        <taxon>Thermomonosporaceae</taxon>
        <taxon>Thermomonospora</taxon>
    </lineage>
</organism>
<accession>A0A1H6DMS5</accession>
<feature type="signal peptide" evidence="1">
    <location>
        <begin position="1"/>
        <end position="28"/>
    </location>
</feature>
<evidence type="ECO:0000313" key="3">
    <source>
        <dbReference type="Proteomes" id="UP000236723"/>
    </source>
</evidence>